<proteinExistence type="predicted"/>
<evidence type="ECO:0000313" key="3">
    <source>
        <dbReference type="Proteomes" id="UP000051863"/>
    </source>
</evidence>
<dbReference type="Pfam" id="PF06197">
    <property type="entry name" value="DUF998"/>
    <property type="match status" value="1"/>
</dbReference>
<feature type="transmembrane region" description="Helical" evidence="1">
    <location>
        <begin position="180"/>
        <end position="197"/>
    </location>
</feature>
<evidence type="ECO:0000256" key="1">
    <source>
        <dbReference type="SAM" id="Phobius"/>
    </source>
</evidence>
<gene>
    <name evidence="2" type="ORF">ABB27_04900</name>
</gene>
<name>A0A0R0CK27_9GAMM</name>
<feature type="transmembrane region" description="Helical" evidence="1">
    <location>
        <begin position="118"/>
        <end position="137"/>
    </location>
</feature>
<keyword evidence="3" id="KW-1185">Reference proteome</keyword>
<dbReference type="RefSeq" id="WP_057627144.1">
    <property type="nucleotide sequence ID" value="NZ_LDJJ01000013.1"/>
</dbReference>
<protein>
    <recommendedName>
        <fullName evidence="4">DUF998 domain-containing protein</fullName>
    </recommendedName>
</protein>
<keyword evidence="1" id="KW-0812">Transmembrane</keyword>
<reference evidence="2 3" key="1">
    <citation type="submission" date="2015-05" db="EMBL/GenBank/DDBJ databases">
        <title>Genome sequencing and analysis of members of genus Stenotrophomonas.</title>
        <authorList>
            <person name="Patil P.P."/>
            <person name="Midha S."/>
            <person name="Patil P.B."/>
        </authorList>
    </citation>
    <scope>NUCLEOTIDE SEQUENCE [LARGE SCALE GENOMIC DNA]</scope>
    <source>
        <strain evidence="2 3">DSM 18941</strain>
    </source>
</reference>
<dbReference type="Proteomes" id="UP000051863">
    <property type="component" value="Unassembled WGS sequence"/>
</dbReference>
<feature type="transmembrane region" description="Helical" evidence="1">
    <location>
        <begin position="86"/>
        <end position="106"/>
    </location>
</feature>
<feature type="transmembrane region" description="Helical" evidence="1">
    <location>
        <begin position="51"/>
        <end position="74"/>
    </location>
</feature>
<dbReference type="AlphaFoldDB" id="A0A0R0CK27"/>
<feature type="transmembrane region" description="Helical" evidence="1">
    <location>
        <begin position="12"/>
        <end position="31"/>
    </location>
</feature>
<comment type="caution">
    <text evidence="2">The sequence shown here is derived from an EMBL/GenBank/DDBJ whole genome shotgun (WGS) entry which is preliminary data.</text>
</comment>
<dbReference type="OrthoDB" id="6024885at2"/>
<keyword evidence="1" id="KW-0472">Membrane</keyword>
<evidence type="ECO:0000313" key="2">
    <source>
        <dbReference type="EMBL" id="KRG70313.1"/>
    </source>
</evidence>
<keyword evidence="1" id="KW-1133">Transmembrane helix</keyword>
<evidence type="ECO:0008006" key="4">
    <source>
        <dbReference type="Google" id="ProtNLM"/>
    </source>
</evidence>
<feature type="transmembrane region" description="Helical" evidence="1">
    <location>
        <begin position="149"/>
        <end position="168"/>
    </location>
</feature>
<dbReference type="EMBL" id="LDJJ01000013">
    <property type="protein sequence ID" value="KRG70313.1"/>
    <property type="molecule type" value="Genomic_DNA"/>
</dbReference>
<organism evidence="2 3">
    <name type="scientific">Stenotrophomonas terrae</name>
    <dbReference type="NCBI Taxonomy" id="405446"/>
    <lineage>
        <taxon>Bacteria</taxon>
        <taxon>Pseudomonadati</taxon>
        <taxon>Pseudomonadota</taxon>
        <taxon>Gammaproteobacteria</taxon>
        <taxon>Lysobacterales</taxon>
        <taxon>Lysobacteraceae</taxon>
        <taxon>Stenotrophomonas</taxon>
    </lineage>
</organism>
<sequence length="200" mass="21187">MKQNKLTSWAGPLAAVVFIVAVVVFGARLHGYDQLLHPVSLLGARGISGGMAFSLLGFVLPGLLAAIAALDLILRMPAAAPRPLRVGGQMLLLAAIAFAAMGLFPLDVDDIENRASQFHASAWLLWLLAFSAAAIALRFGASKASAWRPLSTLTLVCALWVVCSAFLFEVAMPVAMAQRLAFLAWLIWLAGAARLAPPRS</sequence>
<dbReference type="InterPro" id="IPR009339">
    <property type="entry name" value="DUF998"/>
</dbReference>
<dbReference type="PATRIC" id="fig|405446.3.peg.276"/>
<accession>A0A0R0CK27</accession>